<feature type="domain" description="Glycosyltransferase 2-like" evidence="1">
    <location>
        <begin position="4"/>
        <end position="133"/>
    </location>
</feature>
<evidence type="ECO:0000259" key="1">
    <source>
        <dbReference type="Pfam" id="PF00535"/>
    </source>
</evidence>
<dbReference type="PANTHER" id="PTHR22916:SF3">
    <property type="entry name" value="UDP-GLCNAC:BETAGAL BETA-1,3-N-ACETYLGLUCOSAMINYLTRANSFERASE-LIKE PROTEIN 1"/>
    <property type="match status" value="1"/>
</dbReference>
<proteinExistence type="predicted"/>
<dbReference type="EMBL" id="FOGG01000036">
    <property type="protein sequence ID" value="SES15164.1"/>
    <property type="molecule type" value="Genomic_DNA"/>
</dbReference>
<dbReference type="Pfam" id="PF00535">
    <property type="entry name" value="Glycos_transf_2"/>
    <property type="match status" value="1"/>
</dbReference>
<organism evidence="2 3">
    <name type="scientific">Pedobacter rhizosphaerae</name>
    <dbReference type="NCBI Taxonomy" id="390241"/>
    <lineage>
        <taxon>Bacteria</taxon>
        <taxon>Pseudomonadati</taxon>
        <taxon>Bacteroidota</taxon>
        <taxon>Sphingobacteriia</taxon>
        <taxon>Sphingobacteriales</taxon>
        <taxon>Sphingobacteriaceae</taxon>
        <taxon>Pedobacter</taxon>
    </lineage>
</organism>
<dbReference type="InterPro" id="IPR001173">
    <property type="entry name" value="Glyco_trans_2-like"/>
</dbReference>
<reference evidence="2 3" key="1">
    <citation type="submission" date="2016-10" db="EMBL/GenBank/DDBJ databases">
        <authorList>
            <person name="de Groot N.N."/>
        </authorList>
    </citation>
    <scope>NUCLEOTIDE SEQUENCE [LARGE SCALE GENOMIC DNA]</scope>
    <source>
        <strain evidence="2 3">DSM 18610</strain>
    </source>
</reference>
<dbReference type="AlphaFoldDB" id="A0A1H9V1A1"/>
<keyword evidence="3" id="KW-1185">Reference proteome</keyword>
<gene>
    <name evidence="2" type="ORF">SAMN04488023_13612</name>
</gene>
<dbReference type="GO" id="GO:0016758">
    <property type="term" value="F:hexosyltransferase activity"/>
    <property type="evidence" value="ECO:0007669"/>
    <property type="project" value="UniProtKB-ARBA"/>
</dbReference>
<dbReference type="CDD" id="cd06433">
    <property type="entry name" value="GT_2_WfgS_like"/>
    <property type="match status" value="1"/>
</dbReference>
<accession>A0A1H9V1A1</accession>
<evidence type="ECO:0000313" key="3">
    <source>
        <dbReference type="Proteomes" id="UP000199572"/>
    </source>
</evidence>
<evidence type="ECO:0000313" key="2">
    <source>
        <dbReference type="EMBL" id="SES15164.1"/>
    </source>
</evidence>
<dbReference type="OrthoDB" id="9788101at2"/>
<name>A0A1H9V1A1_9SPHI</name>
<keyword evidence="2" id="KW-0808">Transferase</keyword>
<protein>
    <submittedName>
        <fullName evidence="2">Glycosyl transferase family 2</fullName>
    </submittedName>
</protein>
<sequence length="248" mass="28329">MKISIITVVYNGEKYLRDCIESVIGQTYQEIEYIIVDGKSTDGTCAIIQQYRSNIQHFISEPDKGLYDALNKGIALASGDIVGILNADDQLAGNHIIEAVAKTFKENKAVDGVYGDLDYIHPSEGTIIRKWRSKQANWRDIQKGWMPAHPTLYLKRTLFTQYGNYALDMGSVADYDLILRFFYHHQINAVYLPVLMVKMRVGGVSNDSVMARLKAFQNDFRALLRNKVPQSFLVLLKKKWLKLAQFER</sequence>
<dbReference type="SUPFAM" id="SSF53448">
    <property type="entry name" value="Nucleotide-diphospho-sugar transferases"/>
    <property type="match status" value="1"/>
</dbReference>
<dbReference type="STRING" id="390241.SAMN04488023_13612"/>
<dbReference type="PANTHER" id="PTHR22916">
    <property type="entry name" value="GLYCOSYLTRANSFERASE"/>
    <property type="match status" value="1"/>
</dbReference>
<dbReference type="RefSeq" id="WP_090888007.1">
    <property type="nucleotide sequence ID" value="NZ_FOGG01000036.1"/>
</dbReference>
<dbReference type="InterPro" id="IPR029044">
    <property type="entry name" value="Nucleotide-diphossugar_trans"/>
</dbReference>
<dbReference type="Gene3D" id="3.90.550.10">
    <property type="entry name" value="Spore Coat Polysaccharide Biosynthesis Protein SpsA, Chain A"/>
    <property type="match status" value="1"/>
</dbReference>
<dbReference type="Proteomes" id="UP000199572">
    <property type="component" value="Unassembled WGS sequence"/>
</dbReference>